<feature type="domain" description="PPM-type phosphatase" evidence="3">
    <location>
        <begin position="22"/>
        <end position="128"/>
    </location>
</feature>
<dbReference type="EMBL" id="STGW01000008">
    <property type="protein sequence ID" value="THV11188.1"/>
    <property type="molecule type" value="Genomic_DNA"/>
</dbReference>
<dbReference type="Gene3D" id="3.60.40.10">
    <property type="entry name" value="PPM-type phosphatase domain"/>
    <property type="match status" value="1"/>
</dbReference>
<keyword evidence="1" id="KW-0378">Hydrolase</keyword>
<dbReference type="InterPro" id="IPR036457">
    <property type="entry name" value="PPM-type-like_dom_sf"/>
</dbReference>
<evidence type="ECO:0000256" key="2">
    <source>
        <dbReference type="SAM" id="MobiDB-lite"/>
    </source>
</evidence>
<dbReference type="PANTHER" id="PTHR43156">
    <property type="entry name" value="STAGE II SPORULATION PROTEIN E-RELATED"/>
    <property type="match status" value="1"/>
</dbReference>
<dbReference type="Pfam" id="PF07228">
    <property type="entry name" value="SpoIIE"/>
    <property type="match status" value="1"/>
</dbReference>
<sequence>MSVTTTGVAGRFPAPADHHRPHPPPLVVGADGSADFVPVPTGRPLGTGADTYEATTLTLPPGATLLCFTDGLVERRTEDIDAGLARLASVAGSGGIGAGPLEPTLDGLLDRMRDPDRQDDIAVLALRRADSAD</sequence>
<name>A0A4S8N557_9ACTN</name>
<comment type="caution">
    <text evidence="4">The sequence shown here is derived from an EMBL/GenBank/DDBJ whole genome shotgun (WGS) entry which is preliminary data.</text>
</comment>
<proteinExistence type="predicted"/>
<gene>
    <name evidence="4" type="ORF">E9934_12915</name>
</gene>
<dbReference type="AlphaFoldDB" id="A0A4S8N557"/>
<keyword evidence="5" id="KW-1185">Reference proteome</keyword>
<dbReference type="GO" id="GO:0016791">
    <property type="term" value="F:phosphatase activity"/>
    <property type="evidence" value="ECO:0007669"/>
    <property type="project" value="TreeGrafter"/>
</dbReference>
<dbReference type="InterPro" id="IPR001932">
    <property type="entry name" value="PPM-type_phosphatase-like_dom"/>
</dbReference>
<evidence type="ECO:0000256" key="1">
    <source>
        <dbReference type="ARBA" id="ARBA00022801"/>
    </source>
</evidence>
<dbReference type="InterPro" id="IPR052016">
    <property type="entry name" value="Bact_Sigma-Reg"/>
</dbReference>
<feature type="region of interest" description="Disordered" evidence="2">
    <location>
        <begin position="1"/>
        <end position="22"/>
    </location>
</feature>
<organism evidence="4 5">
    <name type="scientific">Nocardioides caeni</name>
    <dbReference type="NCBI Taxonomy" id="574700"/>
    <lineage>
        <taxon>Bacteria</taxon>
        <taxon>Bacillati</taxon>
        <taxon>Actinomycetota</taxon>
        <taxon>Actinomycetes</taxon>
        <taxon>Propionibacteriales</taxon>
        <taxon>Nocardioidaceae</taxon>
        <taxon>Nocardioides</taxon>
    </lineage>
</organism>
<dbReference type="PANTHER" id="PTHR43156:SF2">
    <property type="entry name" value="STAGE II SPORULATION PROTEIN E"/>
    <property type="match status" value="1"/>
</dbReference>
<evidence type="ECO:0000259" key="3">
    <source>
        <dbReference type="Pfam" id="PF07228"/>
    </source>
</evidence>
<dbReference type="OrthoDB" id="118142at2"/>
<evidence type="ECO:0000313" key="4">
    <source>
        <dbReference type="EMBL" id="THV11188.1"/>
    </source>
</evidence>
<protein>
    <submittedName>
        <fullName evidence="4">Serine/threonine-protein phosphatase</fullName>
    </submittedName>
</protein>
<reference evidence="4 5" key="1">
    <citation type="journal article" date="2009" name="Int. J. Syst. Evol. Microbiol.">
        <title>Nocardioides caeni sp. nov., isolated from wastewater.</title>
        <authorList>
            <person name="Yoon J.H."/>
            <person name="Kang S.J."/>
            <person name="Park S."/>
            <person name="Kim W."/>
            <person name="Oh T.K."/>
        </authorList>
    </citation>
    <scope>NUCLEOTIDE SEQUENCE [LARGE SCALE GENOMIC DNA]</scope>
    <source>
        <strain evidence="4 5">DSM 23134</strain>
    </source>
</reference>
<dbReference type="Proteomes" id="UP000307087">
    <property type="component" value="Unassembled WGS sequence"/>
</dbReference>
<accession>A0A4S8N557</accession>
<dbReference type="RefSeq" id="WP_136563310.1">
    <property type="nucleotide sequence ID" value="NZ_BAABLS010000006.1"/>
</dbReference>
<evidence type="ECO:0000313" key="5">
    <source>
        <dbReference type="Proteomes" id="UP000307087"/>
    </source>
</evidence>